<evidence type="ECO:0000256" key="1">
    <source>
        <dbReference type="SAM" id="MobiDB-lite"/>
    </source>
</evidence>
<feature type="region of interest" description="Disordered" evidence="1">
    <location>
        <begin position="46"/>
        <end position="83"/>
    </location>
</feature>
<proteinExistence type="predicted"/>
<feature type="compositionally biased region" description="Basic and acidic residues" evidence="1">
    <location>
        <begin position="55"/>
        <end position="77"/>
    </location>
</feature>
<protein>
    <submittedName>
        <fullName evidence="2">Uncharacterized protein</fullName>
    </submittedName>
</protein>
<accession>A0A0C2D317</accession>
<dbReference type="OrthoDB" id="5877122at2759"/>
<evidence type="ECO:0000313" key="3">
    <source>
        <dbReference type="Proteomes" id="UP000054047"/>
    </source>
</evidence>
<organism evidence="2 3">
    <name type="scientific">Ancylostoma duodenale</name>
    <dbReference type="NCBI Taxonomy" id="51022"/>
    <lineage>
        <taxon>Eukaryota</taxon>
        <taxon>Metazoa</taxon>
        <taxon>Ecdysozoa</taxon>
        <taxon>Nematoda</taxon>
        <taxon>Chromadorea</taxon>
        <taxon>Rhabditida</taxon>
        <taxon>Rhabditina</taxon>
        <taxon>Rhabditomorpha</taxon>
        <taxon>Strongyloidea</taxon>
        <taxon>Ancylostomatidae</taxon>
        <taxon>Ancylostomatinae</taxon>
        <taxon>Ancylostoma</taxon>
    </lineage>
</organism>
<reference evidence="2 3" key="1">
    <citation type="submission" date="2013-12" db="EMBL/GenBank/DDBJ databases">
        <title>Draft genome of the parsitic nematode Ancylostoma duodenale.</title>
        <authorList>
            <person name="Mitreva M."/>
        </authorList>
    </citation>
    <scope>NUCLEOTIDE SEQUENCE [LARGE SCALE GENOMIC DNA]</scope>
    <source>
        <strain evidence="2 3">Zhejiang</strain>
    </source>
</reference>
<sequence>MGRIDELVANAHGVVREAVVMLPSHRKVRRPLNLLIPLELDDDDDFDGSNKKSATNREIEPPHRVNKQDTEKTKEPSSHYNLRPRRKVDYTQNFVLQVFGRTSTLLALITTMLLTIGCAYSDAPVIVHKVSQTIIKQMRCIPGGVELTSTDH</sequence>
<dbReference type="Proteomes" id="UP000054047">
    <property type="component" value="Unassembled WGS sequence"/>
</dbReference>
<dbReference type="AlphaFoldDB" id="A0A0C2D317"/>
<evidence type="ECO:0000313" key="2">
    <source>
        <dbReference type="EMBL" id="KIH63823.1"/>
    </source>
</evidence>
<gene>
    <name evidence="2" type="ORF">ANCDUO_05876</name>
</gene>
<name>A0A0C2D317_9BILA</name>
<keyword evidence="3" id="KW-1185">Reference proteome</keyword>
<dbReference type="EMBL" id="KN728415">
    <property type="protein sequence ID" value="KIH63823.1"/>
    <property type="molecule type" value="Genomic_DNA"/>
</dbReference>